<gene>
    <name evidence="2" type="ORF">B5E75_09995</name>
</gene>
<dbReference type="Proteomes" id="UP000195305">
    <property type="component" value="Unassembled WGS sequence"/>
</dbReference>
<dbReference type="AlphaFoldDB" id="A0A1Y4SUE4"/>
<accession>A0A1Y4SUE4</accession>
<name>A0A1Y4SUE4_9FIRM</name>
<keyword evidence="3" id="KW-1185">Reference proteome</keyword>
<evidence type="ECO:0000313" key="3">
    <source>
        <dbReference type="Proteomes" id="UP000195305"/>
    </source>
</evidence>
<reference evidence="2 3" key="1">
    <citation type="journal article" date="2018" name="BMC Genomics">
        <title>Whole genome sequencing and function prediction of 133 gut anaerobes isolated from chicken caecum in pure cultures.</title>
        <authorList>
            <person name="Medvecky M."/>
            <person name="Cejkova D."/>
            <person name="Polansky O."/>
            <person name="Karasova D."/>
            <person name="Kubasova T."/>
            <person name="Cizek A."/>
            <person name="Rychlik I."/>
        </authorList>
    </citation>
    <scope>NUCLEOTIDE SEQUENCE [LARGE SCALE GENOMIC DNA]</scope>
    <source>
        <strain evidence="2 3">An13</strain>
    </source>
</reference>
<organism evidence="2 3">
    <name type="scientific">Massilimicrobiota timonensis</name>
    <dbReference type="NCBI Taxonomy" id="1776392"/>
    <lineage>
        <taxon>Bacteria</taxon>
        <taxon>Bacillati</taxon>
        <taxon>Bacillota</taxon>
        <taxon>Erysipelotrichia</taxon>
        <taxon>Erysipelotrichales</taxon>
        <taxon>Erysipelotrichaceae</taxon>
        <taxon>Massilimicrobiota</taxon>
    </lineage>
</organism>
<keyword evidence="1" id="KW-0812">Transmembrane</keyword>
<dbReference type="RefSeq" id="WP_087358839.1">
    <property type="nucleotide sequence ID" value="NZ_NFLJ01000029.1"/>
</dbReference>
<dbReference type="EMBL" id="NFLJ01000029">
    <property type="protein sequence ID" value="OUQ33524.1"/>
    <property type="molecule type" value="Genomic_DNA"/>
</dbReference>
<comment type="caution">
    <text evidence="2">The sequence shown here is derived from an EMBL/GenBank/DDBJ whole genome shotgun (WGS) entry which is preliminary data.</text>
</comment>
<evidence type="ECO:0000256" key="1">
    <source>
        <dbReference type="SAM" id="Phobius"/>
    </source>
</evidence>
<proteinExistence type="predicted"/>
<keyword evidence="1" id="KW-0472">Membrane</keyword>
<sequence length="255" mass="31518">MEAYKFRRYKVPYKKKYYYIYIPFEHDHLWIIDWADWWYGGAWIDGNIQCLKYLIASFCILAFNPYAIIYLPIRKNKRPNTFAFGDNCEYDIIFRTTKVWINDKDLKKIVKNLKYTRWTTYKCRINLERMKRYFHDNIKKIEDIPDYKILVNADGHINGSIIYYSFPQVWYQEESIDLVDYFFNEIFTKDDFSDCYDEKHDWFSKPFTSFVWGGKRKSKYTYKRPSLTFYIEFYDIEIINRYVKEKIYLVDKNKI</sequence>
<evidence type="ECO:0000313" key="2">
    <source>
        <dbReference type="EMBL" id="OUQ33524.1"/>
    </source>
</evidence>
<feature type="transmembrane region" description="Helical" evidence="1">
    <location>
        <begin position="53"/>
        <end position="73"/>
    </location>
</feature>
<keyword evidence="1" id="KW-1133">Transmembrane helix</keyword>
<protein>
    <submittedName>
        <fullName evidence="2">Uncharacterized protein</fullName>
    </submittedName>
</protein>